<evidence type="ECO:0000313" key="3">
    <source>
        <dbReference type="Proteomes" id="UP000054342"/>
    </source>
</evidence>
<dbReference type="InterPro" id="IPR039448">
    <property type="entry name" value="Beta_helix"/>
</dbReference>
<proteinExistence type="predicted"/>
<evidence type="ECO:0000313" key="2">
    <source>
        <dbReference type="EMBL" id="KIW59719.1"/>
    </source>
</evidence>
<dbReference type="Proteomes" id="UP000054342">
    <property type="component" value="Unassembled WGS sequence"/>
</dbReference>
<dbReference type="InterPro" id="IPR012334">
    <property type="entry name" value="Pectin_lyas_fold"/>
</dbReference>
<dbReference type="Gene3D" id="2.160.20.10">
    <property type="entry name" value="Single-stranded right-handed beta-helix, Pectin lyase-like"/>
    <property type="match status" value="1"/>
</dbReference>
<sequence length="639" mass="69044">MHTEHTLPAAETYDLRPSALAILKDEARRVRRRVPVEARRRSMKACNACRWRETKYSESVPCDECCKRKTENNCCFLKKSRGVSESPVEQPNGVLRLERSVSANQSESRKYALQAEELLRSKAPLEEEIRTLLTHYVAMTRMESLPATRTHQKLPQLRATLAVKRSRRMRPNSSLINRASYGTSEMLDFSRLAGWSTGRLPGLRAKELIRVTVSSNSSLSRLQACLVLASLGWMVRFLLQKSFASYWDLPERAKHNGSVGSHEHSHVLPVLGLELYGKRLGNRMVSLVSWGSVGRDALGRFGNTSQEIITKEHGLSNAAAKRVRRSCLLIAVIVVIVEAGTYAEQVTIKTDGIKLVGKGAIIVPPSVPVQNTCSGLAGPGTEAGICIEGQDIELADYVQEHRKVLSVGRAVHDVLVTGFEVQGFSGLDIAVLGGENCKVTKNTLYDGAQYGCLTVGSKNTLIDANKVAATGDLLFIGICMDDMSDVHVTNNDINNYAIGLCVQTNGAFVHGNEVSNSCIGAYVDPGILGAQISNNHISSPNPICPSIPDLGVLGVIMAGASDTLVKQNIIEGLTANGVNNATAVAVIIIDDPGTGTPASGNIVVENVLRNNDFDIFVNTTGTGNVIQDNQCSTPAQLCS</sequence>
<protein>
    <recommendedName>
        <fullName evidence="1">Right handed beta helix domain-containing protein</fullName>
    </recommendedName>
</protein>
<dbReference type="Pfam" id="PF13229">
    <property type="entry name" value="Beta_helix"/>
    <property type="match status" value="1"/>
</dbReference>
<reference evidence="2 3" key="1">
    <citation type="submission" date="2015-01" db="EMBL/GenBank/DDBJ databases">
        <title>The Genome Sequence of Exophiala xenobiotica CBS118157.</title>
        <authorList>
            <consortium name="The Broad Institute Genomics Platform"/>
            <person name="Cuomo C."/>
            <person name="de Hoog S."/>
            <person name="Gorbushina A."/>
            <person name="Stielow B."/>
            <person name="Teixiera M."/>
            <person name="Abouelleil A."/>
            <person name="Chapman S.B."/>
            <person name="Priest M."/>
            <person name="Young S.K."/>
            <person name="Wortman J."/>
            <person name="Nusbaum C."/>
            <person name="Birren B."/>
        </authorList>
    </citation>
    <scope>NUCLEOTIDE SEQUENCE [LARGE SCALE GENOMIC DNA]</scope>
    <source>
        <strain evidence="2 3">CBS 118157</strain>
    </source>
</reference>
<dbReference type="OrthoDB" id="3488255at2759"/>
<organism evidence="2 3">
    <name type="scientific">Exophiala xenobiotica</name>
    <dbReference type="NCBI Taxonomy" id="348802"/>
    <lineage>
        <taxon>Eukaryota</taxon>
        <taxon>Fungi</taxon>
        <taxon>Dikarya</taxon>
        <taxon>Ascomycota</taxon>
        <taxon>Pezizomycotina</taxon>
        <taxon>Eurotiomycetes</taxon>
        <taxon>Chaetothyriomycetidae</taxon>
        <taxon>Chaetothyriales</taxon>
        <taxon>Herpotrichiellaceae</taxon>
        <taxon>Exophiala</taxon>
    </lineage>
</organism>
<dbReference type="AlphaFoldDB" id="A0A0D2FHS0"/>
<keyword evidence="3" id="KW-1185">Reference proteome</keyword>
<accession>A0A0D2FHS0</accession>
<dbReference type="InterPro" id="IPR011050">
    <property type="entry name" value="Pectin_lyase_fold/virulence"/>
</dbReference>
<feature type="domain" description="Right handed beta helix" evidence="1">
    <location>
        <begin position="414"/>
        <end position="519"/>
    </location>
</feature>
<gene>
    <name evidence="2" type="ORF">PV05_04153</name>
</gene>
<evidence type="ECO:0000259" key="1">
    <source>
        <dbReference type="Pfam" id="PF13229"/>
    </source>
</evidence>
<dbReference type="GeneID" id="25326061"/>
<name>A0A0D2FHS0_9EURO</name>
<dbReference type="RefSeq" id="XP_013320303.1">
    <property type="nucleotide sequence ID" value="XM_013464849.1"/>
</dbReference>
<dbReference type="HOGENOM" id="CLU_428288_0_0_1"/>
<dbReference type="EMBL" id="KN847318">
    <property type="protein sequence ID" value="KIW59719.1"/>
    <property type="molecule type" value="Genomic_DNA"/>
</dbReference>
<dbReference type="SUPFAM" id="SSF51126">
    <property type="entry name" value="Pectin lyase-like"/>
    <property type="match status" value="1"/>
</dbReference>